<protein>
    <submittedName>
        <fullName evidence="1">Uncharacterized protein</fullName>
    </submittedName>
</protein>
<keyword evidence="2" id="KW-1185">Reference proteome</keyword>
<name>A0ACB9N5S8_9MYRT</name>
<evidence type="ECO:0000313" key="2">
    <source>
        <dbReference type="Proteomes" id="UP001057402"/>
    </source>
</evidence>
<gene>
    <name evidence="1" type="ORF">MLD38_029559</name>
</gene>
<dbReference type="EMBL" id="CM042887">
    <property type="protein sequence ID" value="KAI4331368.1"/>
    <property type="molecule type" value="Genomic_DNA"/>
</dbReference>
<dbReference type="Proteomes" id="UP001057402">
    <property type="component" value="Chromosome 8"/>
</dbReference>
<reference evidence="2" key="1">
    <citation type="journal article" date="2023" name="Front. Plant Sci.">
        <title>Chromosomal-level genome assembly of Melastoma candidum provides insights into trichome evolution.</title>
        <authorList>
            <person name="Zhong Y."/>
            <person name="Wu W."/>
            <person name="Sun C."/>
            <person name="Zou P."/>
            <person name="Liu Y."/>
            <person name="Dai S."/>
            <person name="Zhou R."/>
        </authorList>
    </citation>
    <scope>NUCLEOTIDE SEQUENCE [LARGE SCALE GENOMIC DNA]</scope>
</reference>
<accession>A0ACB9N5S8</accession>
<organism evidence="1 2">
    <name type="scientific">Melastoma candidum</name>
    <dbReference type="NCBI Taxonomy" id="119954"/>
    <lineage>
        <taxon>Eukaryota</taxon>
        <taxon>Viridiplantae</taxon>
        <taxon>Streptophyta</taxon>
        <taxon>Embryophyta</taxon>
        <taxon>Tracheophyta</taxon>
        <taxon>Spermatophyta</taxon>
        <taxon>Magnoliopsida</taxon>
        <taxon>eudicotyledons</taxon>
        <taxon>Gunneridae</taxon>
        <taxon>Pentapetalae</taxon>
        <taxon>rosids</taxon>
        <taxon>malvids</taxon>
        <taxon>Myrtales</taxon>
        <taxon>Melastomataceae</taxon>
        <taxon>Melastomatoideae</taxon>
        <taxon>Melastomateae</taxon>
        <taxon>Melastoma</taxon>
    </lineage>
</organism>
<proteinExistence type="predicted"/>
<sequence>MYVAKETARTTVACQHDGEEVDHRSFVRCNQIKGRQRERRTSGAIQRYGPGFCSHLASFILHPSHPKIRHFNNQHQQKPANKLRLQRNYNLEKCSIIPSKPFFPCTSFSSI</sequence>
<evidence type="ECO:0000313" key="1">
    <source>
        <dbReference type="EMBL" id="KAI4331368.1"/>
    </source>
</evidence>
<comment type="caution">
    <text evidence="1">The sequence shown here is derived from an EMBL/GenBank/DDBJ whole genome shotgun (WGS) entry which is preliminary data.</text>
</comment>